<name>A0A540X3R4_9BACT</name>
<comment type="caution">
    <text evidence="1">The sequence shown here is derived from an EMBL/GenBank/DDBJ whole genome shotgun (WGS) entry which is preliminary data.</text>
</comment>
<evidence type="ECO:0000313" key="1">
    <source>
        <dbReference type="EMBL" id="TQF15873.1"/>
    </source>
</evidence>
<dbReference type="OrthoDB" id="5383198at2"/>
<dbReference type="Proteomes" id="UP000315369">
    <property type="component" value="Unassembled WGS sequence"/>
</dbReference>
<organism evidence="1 2">
    <name type="scientific">Myxococcus llanfairpwllgwyngyllgogerychwyrndrobwllllantysiliogogogochensis</name>
    <dbReference type="NCBI Taxonomy" id="2590453"/>
    <lineage>
        <taxon>Bacteria</taxon>
        <taxon>Pseudomonadati</taxon>
        <taxon>Myxococcota</taxon>
        <taxon>Myxococcia</taxon>
        <taxon>Myxococcales</taxon>
        <taxon>Cystobacterineae</taxon>
        <taxon>Myxococcaceae</taxon>
        <taxon>Myxococcus</taxon>
    </lineage>
</organism>
<keyword evidence="2" id="KW-1185">Reference proteome</keyword>
<dbReference type="AlphaFoldDB" id="A0A540X3R4"/>
<dbReference type="EMBL" id="VIFM01000034">
    <property type="protein sequence ID" value="TQF15873.1"/>
    <property type="molecule type" value="Genomic_DNA"/>
</dbReference>
<evidence type="ECO:0000313" key="2">
    <source>
        <dbReference type="Proteomes" id="UP000315369"/>
    </source>
</evidence>
<gene>
    <name evidence="1" type="ORF">FJV41_11350</name>
</gene>
<protein>
    <submittedName>
        <fullName evidence="1">Uncharacterized protein</fullName>
    </submittedName>
</protein>
<reference evidence="1 2" key="1">
    <citation type="submission" date="2019-06" db="EMBL/GenBank/DDBJ databases">
        <authorList>
            <person name="Livingstone P."/>
            <person name="Whitworth D."/>
        </authorList>
    </citation>
    <scope>NUCLEOTIDE SEQUENCE [LARGE SCALE GENOMIC DNA]</scope>
    <source>
        <strain evidence="1 2">AM401</strain>
    </source>
</reference>
<proteinExistence type="predicted"/>
<accession>A0A540X3R4</accession>
<sequence>MSAEAFGALQGALERLGDTTVRGPLPEGGGLGRHVLAHHGLALGYSWDERSRTLTLLSVEREP</sequence>